<sequence>MRQLHILLPVALLLSACGMIDGNTDGPQPSRTTERLPAATGETRQCLANLSSRGVEYRRLPDRNFANGCRAIGAVQLVQVGTPTRNLGAMTCPLADRYARWTREVLQPAAERHFGEQVSLVETFGTYGCRNISGTGRLSEHGKANAIDISAFNLSGGRRITVLNGWNNSDSRERRFLRDLHRGACERFEIVLGPDANADHRNHFHFDMGSRGPYCR</sequence>
<dbReference type="SUPFAM" id="SSF55166">
    <property type="entry name" value="Hedgehog/DD-peptidase"/>
    <property type="match status" value="1"/>
</dbReference>
<name>A0A3D9FJA8_9SPHN</name>
<reference evidence="2 3" key="1">
    <citation type="submission" date="2018-07" db="EMBL/GenBank/DDBJ databases">
        <title>Genomic Encyclopedia of Type Strains, Phase IV (KMG-IV): sequencing the most valuable type-strain genomes for metagenomic binning, comparative biology and taxonomic classification.</title>
        <authorList>
            <person name="Goeker M."/>
        </authorList>
    </citation>
    <scope>NUCLEOTIDE SEQUENCE [LARGE SCALE GENOMIC DNA]</scope>
    <source>
        <strain evidence="2 3">DSM 26725</strain>
    </source>
</reference>
<accession>A0A3D9FJA8</accession>
<keyword evidence="3" id="KW-1185">Reference proteome</keyword>
<dbReference type="EMBL" id="QRDP01000004">
    <property type="protein sequence ID" value="RED17667.1"/>
    <property type="molecule type" value="Genomic_DNA"/>
</dbReference>
<dbReference type="InterPro" id="IPR009683">
    <property type="entry name" value="Extensin-like_C"/>
</dbReference>
<dbReference type="RefSeq" id="WP_116236909.1">
    <property type="nucleotide sequence ID" value="NZ_QRDP01000004.1"/>
</dbReference>
<dbReference type="PROSITE" id="PS51257">
    <property type="entry name" value="PROKAR_LIPOPROTEIN"/>
    <property type="match status" value="1"/>
</dbReference>
<dbReference type="Proteomes" id="UP000256310">
    <property type="component" value="Unassembled WGS sequence"/>
</dbReference>
<evidence type="ECO:0000259" key="1">
    <source>
        <dbReference type="Pfam" id="PF06904"/>
    </source>
</evidence>
<protein>
    <submittedName>
        <fullName evidence="2">Extensin-like protein</fullName>
    </submittedName>
</protein>
<dbReference type="AlphaFoldDB" id="A0A3D9FJA8"/>
<dbReference type="OrthoDB" id="9809788at2"/>
<proteinExistence type="predicted"/>
<feature type="domain" description="Extensin-like C-terminal" evidence="1">
    <location>
        <begin position="45"/>
        <end position="216"/>
    </location>
</feature>
<organism evidence="2 3">
    <name type="scientific">Parasphingopyxis lamellibrachiae</name>
    <dbReference type="NCBI Taxonomy" id="680125"/>
    <lineage>
        <taxon>Bacteria</taxon>
        <taxon>Pseudomonadati</taxon>
        <taxon>Pseudomonadota</taxon>
        <taxon>Alphaproteobacteria</taxon>
        <taxon>Sphingomonadales</taxon>
        <taxon>Sphingomonadaceae</taxon>
        <taxon>Parasphingopyxis</taxon>
    </lineage>
</organism>
<dbReference type="Pfam" id="PF06904">
    <property type="entry name" value="Extensin-like_C"/>
    <property type="match status" value="1"/>
</dbReference>
<evidence type="ECO:0000313" key="3">
    <source>
        <dbReference type="Proteomes" id="UP000256310"/>
    </source>
</evidence>
<comment type="caution">
    <text evidence="2">The sequence shown here is derived from an EMBL/GenBank/DDBJ whole genome shotgun (WGS) entry which is preliminary data.</text>
</comment>
<evidence type="ECO:0000313" key="2">
    <source>
        <dbReference type="EMBL" id="RED17667.1"/>
    </source>
</evidence>
<gene>
    <name evidence="2" type="ORF">DFR46_2718</name>
</gene>
<dbReference type="InterPro" id="IPR009045">
    <property type="entry name" value="Zn_M74/Hedgehog-like"/>
</dbReference>